<dbReference type="EMBL" id="CBTN010000087">
    <property type="protein sequence ID" value="CDH60269.1"/>
    <property type="molecule type" value="Genomic_DNA"/>
</dbReference>
<reference evidence="1" key="1">
    <citation type="submission" date="2013-08" db="EMBL/GenBank/DDBJ databases">
        <title>Gene expansion shapes genome architecture in the human pathogen Lichtheimia corymbifera: an evolutionary genomics analysis in the ancient terrestrial Mucorales (Mucoromycotina).</title>
        <authorList>
            <person name="Schwartze V.U."/>
            <person name="Winter S."/>
            <person name="Shelest E."/>
            <person name="Marcet-Houben M."/>
            <person name="Horn F."/>
            <person name="Wehner S."/>
            <person name="Hoffmann K."/>
            <person name="Riege K."/>
            <person name="Sammeth M."/>
            <person name="Nowrousian M."/>
            <person name="Valiante V."/>
            <person name="Linde J."/>
            <person name="Jacobsen I.D."/>
            <person name="Marz M."/>
            <person name="Brakhage A.A."/>
            <person name="Gabaldon T."/>
            <person name="Bocker S."/>
            <person name="Voigt K."/>
        </authorList>
    </citation>
    <scope>NUCLEOTIDE SEQUENCE [LARGE SCALE GENOMIC DNA]</scope>
    <source>
        <strain evidence="1">FSU 9682</strain>
    </source>
</reference>
<evidence type="ECO:0000313" key="2">
    <source>
        <dbReference type="Proteomes" id="UP000027586"/>
    </source>
</evidence>
<keyword evidence="2" id="KW-1185">Reference proteome</keyword>
<comment type="caution">
    <text evidence="1">The sequence shown here is derived from an EMBL/GenBank/DDBJ whole genome shotgun (WGS) entry which is preliminary data.</text>
</comment>
<organism evidence="1 2">
    <name type="scientific">Lichtheimia corymbifera JMRC:FSU:9682</name>
    <dbReference type="NCBI Taxonomy" id="1263082"/>
    <lineage>
        <taxon>Eukaryota</taxon>
        <taxon>Fungi</taxon>
        <taxon>Fungi incertae sedis</taxon>
        <taxon>Mucoromycota</taxon>
        <taxon>Mucoromycotina</taxon>
        <taxon>Mucoromycetes</taxon>
        <taxon>Mucorales</taxon>
        <taxon>Lichtheimiaceae</taxon>
        <taxon>Lichtheimia</taxon>
    </lineage>
</organism>
<evidence type="ECO:0000313" key="1">
    <source>
        <dbReference type="EMBL" id="CDH60269.1"/>
    </source>
</evidence>
<dbReference type="OrthoDB" id="10576909at2759"/>
<dbReference type="VEuPathDB" id="FungiDB:LCOR_11056.1"/>
<dbReference type="Proteomes" id="UP000027586">
    <property type="component" value="Unassembled WGS sequence"/>
</dbReference>
<dbReference type="AlphaFoldDB" id="A0A068SDB0"/>
<sequence length="78" mass="8692">MLDDHVLAQAVIIFEVGQQEKDRQDMDCLASWPGYGADRASLDPALWYAEDKTLKDPEVNEACMLIPFALHMGLDVLG</sequence>
<gene>
    <name evidence="1" type="ORF">LCOR_11056.1</name>
</gene>
<name>A0A068SDB0_9FUNG</name>
<protein>
    <submittedName>
        <fullName evidence="1">Uncharacterized protein</fullName>
    </submittedName>
</protein>
<accession>A0A068SDB0</accession>
<proteinExistence type="predicted"/>